<evidence type="ECO:0000313" key="2">
    <source>
        <dbReference type="EMBL" id="QBM28387.1"/>
    </source>
</evidence>
<evidence type="ECO:0000313" key="3">
    <source>
        <dbReference type="Proteomes" id="UP000293912"/>
    </source>
</evidence>
<keyword evidence="1" id="KW-1133">Transmembrane helix</keyword>
<keyword evidence="1" id="KW-0812">Transmembrane</keyword>
<sequence>MLSTFEHYVAMVIEFLVFWACVLSPVVAFWQVLAWAGRQLPG</sequence>
<dbReference type="EMBL" id="CP037867">
    <property type="protein sequence ID" value="QBM28387.1"/>
    <property type="molecule type" value="Genomic_DNA"/>
</dbReference>
<evidence type="ECO:0000256" key="1">
    <source>
        <dbReference type="SAM" id="Phobius"/>
    </source>
</evidence>
<organism evidence="2 3">
    <name type="scientific">Hydrogenophaga pseudoflava</name>
    <name type="common">Pseudomonas carboxydoflava</name>
    <dbReference type="NCBI Taxonomy" id="47421"/>
    <lineage>
        <taxon>Bacteria</taxon>
        <taxon>Pseudomonadati</taxon>
        <taxon>Pseudomonadota</taxon>
        <taxon>Betaproteobacteria</taxon>
        <taxon>Burkholderiales</taxon>
        <taxon>Comamonadaceae</taxon>
        <taxon>Hydrogenophaga</taxon>
    </lineage>
</organism>
<dbReference type="AlphaFoldDB" id="A0A4P6WXL4"/>
<name>A0A4P6WXL4_HYDPS</name>
<dbReference type="RefSeq" id="WP_279512587.1">
    <property type="nucleotide sequence ID" value="NZ_CP037867.1"/>
</dbReference>
<feature type="transmembrane region" description="Helical" evidence="1">
    <location>
        <begin position="12"/>
        <end position="33"/>
    </location>
</feature>
<gene>
    <name evidence="2" type="ORF">HPF_11860</name>
</gene>
<accession>A0A4P6WXL4</accession>
<dbReference type="Proteomes" id="UP000293912">
    <property type="component" value="Chromosome"/>
</dbReference>
<keyword evidence="3" id="KW-1185">Reference proteome</keyword>
<dbReference type="KEGG" id="hpse:HPF_11860"/>
<proteinExistence type="predicted"/>
<keyword evidence="1" id="KW-0472">Membrane</keyword>
<reference evidence="2 3" key="1">
    <citation type="submission" date="2019-03" db="EMBL/GenBank/DDBJ databases">
        <authorList>
            <person name="Sebastian G."/>
            <person name="Baumann P."/>
            <person name="Ruckert C."/>
            <person name="Kalinowski J."/>
            <person name="Nebel B."/>
            <person name="Takors R."/>
            <person name="Blombach B."/>
        </authorList>
    </citation>
    <scope>NUCLEOTIDE SEQUENCE [LARGE SCALE GENOMIC DNA]</scope>
    <source>
        <strain evidence="2 3">DSM 1084</strain>
    </source>
</reference>
<protein>
    <submittedName>
        <fullName evidence="2">Uncharacterized protein</fullName>
    </submittedName>
</protein>